<keyword evidence="7" id="KW-0472">Membrane</keyword>
<feature type="region of interest" description="Disordered" evidence="8">
    <location>
        <begin position="149"/>
        <end position="186"/>
    </location>
</feature>
<keyword evidence="5" id="KW-1133">Transmembrane helix</keyword>
<evidence type="ECO:0000256" key="8">
    <source>
        <dbReference type="SAM" id="MobiDB-lite"/>
    </source>
</evidence>
<name>A0A0D2MEB7_9CHLO</name>
<proteinExistence type="predicted"/>
<keyword evidence="6" id="KW-0406">Ion transport</keyword>
<evidence type="ECO:0000256" key="7">
    <source>
        <dbReference type="ARBA" id="ARBA00023136"/>
    </source>
</evidence>
<comment type="subcellular location">
    <subcellularLocation>
        <location evidence="1">Cell membrane</location>
        <topology evidence="1">Multi-pass membrane protein</topology>
    </subcellularLocation>
</comment>
<dbReference type="Proteomes" id="UP000054498">
    <property type="component" value="Unassembled WGS sequence"/>
</dbReference>
<accession>A0A0D2MEB7</accession>
<dbReference type="KEGG" id="mng:MNEG_8894"/>
<evidence type="ECO:0000256" key="2">
    <source>
        <dbReference type="ARBA" id="ARBA00022448"/>
    </source>
</evidence>
<dbReference type="PANTHER" id="PTHR33281:SF19">
    <property type="entry name" value="VOLTAGE-DEPENDENT ANION CHANNEL-FORMING PROTEIN YNEE"/>
    <property type="match status" value="1"/>
</dbReference>
<keyword evidence="3" id="KW-1003">Cell membrane</keyword>
<evidence type="ECO:0000256" key="6">
    <source>
        <dbReference type="ARBA" id="ARBA00023065"/>
    </source>
</evidence>
<protein>
    <submittedName>
        <fullName evidence="9">Uncharacterized protein</fullName>
    </submittedName>
</protein>
<gene>
    <name evidence="9" type="ORF">MNEG_8894</name>
</gene>
<reference evidence="9 10" key="1">
    <citation type="journal article" date="2013" name="BMC Genomics">
        <title>Reconstruction of the lipid metabolism for the microalga Monoraphidium neglectum from its genome sequence reveals characteristics suitable for biofuel production.</title>
        <authorList>
            <person name="Bogen C."/>
            <person name="Al-Dilaimi A."/>
            <person name="Albersmeier A."/>
            <person name="Wichmann J."/>
            <person name="Grundmann M."/>
            <person name="Rupp O."/>
            <person name="Lauersen K.J."/>
            <person name="Blifernez-Klassen O."/>
            <person name="Kalinowski J."/>
            <person name="Goesmann A."/>
            <person name="Mussgnug J.H."/>
            <person name="Kruse O."/>
        </authorList>
    </citation>
    <scope>NUCLEOTIDE SEQUENCE [LARGE SCALE GENOMIC DNA]</scope>
    <source>
        <strain evidence="9 10">SAG 48.87</strain>
    </source>
</reference>
<feature type="compositionally biased region" description="Low complexity" evidence="8">
    <location>
        <begin position="149"/>
        <end position="181"/>
    </location>
</feature>
<dbReference type="EMBL" id="KK101967">
    <property type="protein sequence ID" value="KIY99066.1"/>
    <property type="molecule type" value="Genomic_DNA"/>
</dbReference>
<evidence type="ECO:0000256" key="4">
    <source>
        <dbReference type="ARBA" id="ARBA00022692"/>
    </source>
</evidence>
<dbReference type="GO" id="GO:0005886">
    <property type="term" value="C:plasma membrane"/>
    <property type="evidence" value="ECO:0007669"/>
    <property type="project" value="UniProtKB-SubCell"/>
</dbReference>
<keyword evidence="2" id="KW-0813">Transport</keyword>
<dbReference type="InterPro" id="IPR044669">
    <property type="entry name" value="YneE/VCCN1/2-like"/>
</dbReference>
<sequence length="368" mass="39609">MASPPLPRRSVLPPLGILYSRIVRGLLPPLVCVLLSSYIVCCYEELWQEGTLDQWVPWFPWPDLAVSPDGPFAISTFALSLLLVFRTNSSYDRWGGAGARRLASSSRSQSSSGSGSCSSSNSTPAAAAAAAAAVAAAVAAAATAAAAQHQQQLHSSSSRNSSSSRSRGGNSSRSSSSSSSHGDGGGSTLQAWEACTAWNNVVASTSHLARQACQWLPSSAPEDERTREALLRWLTAFPLALKTYVREEVPERLQLLVDDVLLPEEQALLLASPVPPQTALSMIGSLISSSGMTIDSKTHMDESVRRLQDAFQCSEKILRTPLPLSYSRHTSRFLVTWLTFLPFCAWKELGWATVPVDVILGFFLLVRS</sequence>
<evidence type="ECO:0000313" key="10">
    <source>
        <dbReference type="Proteomes" id="UP000054498"/>
    </source>
</evidence>
<dbReference type="AlphaFoldDB" id="A0A0D2MEB7"/>
<dbReference type="OrthoDB" id="1368at2759"/>
<dbReference type="GeneID" id="25741769"/>
<evidence type="ECO:0000256" key="1">
    <source>
        <dbReference type="ARBA" id="ARBA00004651"/>
    </source>
</evidence>
<keyword evidence="10" id="KW-1185">Reference proteome</keyword>
<dbReference type="RefSeq" id="XP_013898086.1">
    <property type="nucleotide sequence ID" value="XM_014042632.1"/>
</dbReference>
<evidence type="ECO:0000256" key="3">
    <source>
        <dbReference type="ARBA" id="ARBA00022475"/>
    </source>
</evidence>
<organism evidence="9 10">
    <name type="scientific">Monoraphidium neglectum</name>
    <dbReference type="NCBI Taxonomy" id="145388"/>
    <lineage>
        <taxon>Eukaryota</taxon>
        <taxon>Viridiplantae</taxon>
        <taxon>Chlorophyta</taxon>
        <taxon>core chlorophytes</taxon>
        <taxon>Chlorophyceae</taxon>
        <taxon>CS clade</taxon>
        <taxon>Sphaeropleales</taxon>
        <taxon>Selenastraceae</taxon>
        <taxon>Monoraphidium</taxon>
    </lineage>
</organism>
<evidence type="ECO:0000313" key="9">
    <source>
        <dbReference type="EMBL" id="KIY99066.1"/>
    </source>
</evidence>
<evidence type="ECO:0000256" key="5">
    <source>
        <dbReference type="ARBA" id="ARBA00022989"/>
    </source>
</evidence>
<dbReference type="PANTHER" id="PTHR33281">
    <property type="entry name" value="UPF0187 PROTEIN YNEE"/>
    <property type="match status" value="1"/>
</dbReference>
<dbReference type="GO" id="GO:0005254">
    <property type="term" value="F:chloride channel activity"/>
    <property type="evidence" value="ECO:0007669"/>
    <property type="project" value="InterPro"/>
</dbReference>
<dbReference type="Pfam" id="PF25539">
    <property type="entry name" value="Bestrophin_2"/>
    <property type="match status" value="2"/>
</dbReference>
<keyword evidence="4" id="KW-0812">Transmembrane</keyword>